<dbReference type="UCSC" id="Y75B8A.19">
    <property type="organism name" value="c. elegans"/>
</dbReference>
<dbReference type="PIR" id="T27402">
    <property type="entry name" value="T27402"/>
</dbReference>
<keyword evidence="3" id="KW-1185">Reference proteome</keyword>
<dbReference type="AGR" id="WB:WBGene00013554"/>
<accession>Q9XW67</accession>
<dbReference type="Bgee" id="WBGene00013554">
    <property type="expression patterns" value="Expressed in embryo and 3 other cell types or tissues"/>
</dbReference>
<dbReference type="eggNOG" id="ENOG502TIS7">
    <property type="taxonomic scope" value="Eukaryota"/>
</dbReference>
<evidence type="ECO:0000313" key="2">
    <source>
        <dbReference type="EMBL" id="CAA22104.1"/>
    </source>
</evidence>
<reference evidence="2 3" key="1">
    <citation type="journal article" date="1998" name="Science">
        <title>Genome sequence of the nematode C. elegans: a platform for investigating biology.</title>
        <authorList>
            <consortium name="The C. elegans sequencing consortium"/>
            <person name="Sulson J.E."/>
            <person name="Waterston R."/>
        </authorList>
    </citation>
    <scope>NUCLEOTIDE SEQUENCE [LARGE SCALE GENOMIC DNA]</scope>
    <source>
        <strain evidence="2 3">Bristol N2</strain>
    </source>
</reference>
<proteinExistence type="evidence at protein level"/>
<dbReference type="InParanoid" id="Q9XW67"/>
<dbReference type="GO" id="GO:0016740">
    <property type="term" value="F:transferase activity"/>
    <property type="evidence" value="ECO:0007669"/>
    <property type="project" value="UniProtKB-KW"/>
</dbReference>
<organism evidence="2 3">
    <name type="scientific">Caenorhabditis elegans</name>
    <dbReference type="NCBI Taxonomy" id="6239"/>
    <lineage>
        <taxon>Eukaryota</taxon>
        <taxon>Metazoa</taxon>
        <taxon>Ecdysozoa</taxon>
        <taxon>Nematoda</taxon>
        <taxon>Chromadorea</taxon>
        <taxon>Rhabditida</taxon>
        <taxon>Rhabditina</taxon>
        <taxon>Rhabditomorpha</taxon>
        <taxon>Rhabditoidea</taxon>
        <taxon>Rhabditidae</taxon>
        <taxon>Peloderinae</taxon>
        <taxon>Caenorhabditis</taxon>
    </lineage>
</organism>
<dbReference type="RefSeq" id="NP_499591.1">
    <property type="nucleotide sequence ID" value="NM_067190.3"/>
</dbReference>
<dbReference type="PeptideAtlas" id="Q9XW67"/>
<dbReference type="GeneID" id="190706"/>
<dbReference type="WormBase" id="Y75B8A.19">
    <property type="protein sequence ID" value="CE23030"/>
    <property type="gene ID" value="WBGene00013554"/>
</dbReference>
<dbReference type="STRING" id="6239.Y75B8A.19.1"/>
<dbReference type="FunCoup" id="Q9XW67">
    <property type="interactions" value="382"/>
</dbReference>
<dbReference type="KEGG" id="cel:CELE_Y75B8A.19"/>
<dbReference type="AlphaFoldDB" id="Q9XW67"/>
<dbReference type="OMA" id="IICELME"/>
<keyword evidence="5" id="KW-1267">Proteomics identification</keyword>
<evidence type="ECO:0000256" key="1">
    <source>
        <dbReference type="SAM" id="MobiDB-lite"/>
    </source>
</evidence>
<dbReference type="PaxDb" id="6239-Y75B8A.19"/>
<dbReference type="HOGENOM" id="CLU_395999_0_0_1"/>
<evidence type="ECO:0000313" key="3">
    <source>
        <dbReference type="Proteomes" id="UP000001940"/>
    </source>
</evidence>
<keyword evidence="2" id="KW-0808">Transferase</keyword>
<dbReference type="Proteomes" id="UP000001940">
    <property type="component" value="Chromosome III"/>
</dbReference>
<feature type="region of interest" description="Disordered" evidence="1">
    <location>
        <begin position="633"/>
        <end position="681"/>
    </location>
</feature>
<sequence length="696" mass="80561">MVLQHQFDGLLEVMPENPRKKLRFTSRHIAAVNRYLDDKYFDPKEEKWSNLHPKYRIVLENLIRQTGPRLSPQVTLFLPNTFNGAFAPRQPFGLPSYFYHTCKKAESITQATHAMNQEYTVKMKNLNDQIDAYIYDTHLDILKVTEKRGDYLKNIPHDFGEHPDNPRNGQDNPKIELEHREILWNGLKVVLENGRFYETSTTETNVVEIFLNDELLNDKLYILKAEFFAAFYASEEATQIEVMVLFDNYFMAGGTIQYGEKLVCHLQEIPGTYGTTSFSCSSDFKSMVRKCGLPPIPRIGSPWNSDLMESIAELQQAIIRLENRVYDKDYIGKYTHENGGFIEAYCASLKNLSNTLYLLEEGTIELPAHSKNWTPREKLAYLSNFAPEKEMTSCEIGKPCASFKMIIGLAKSLRKNPYNFSFSGELLAEFSFQIRMAMLSMYLVLERNLPDAPHDNSQFVMTTLSHFRRLYIDNVKKIYQIFPHFPVEMRPVVLDVMCQRATPANYQEILEIYSYEPDMVTKMVQKYPYILLFTPHVTRPPIKLIRDFSEYMEKEMMSSEQAQMSRVDVIVLEENEPDGQESGVDYILARSNKRARVDFEKLDLLLESIMPEEAPARDYRKNTSEGHLAEIFGPTNNEEAEEEPSLPSCSYSTPKRVNRAKPALDSPSGNLRTANKDQVDLLDNVMQRSEKRQWKM</sequence>
<evidence type="ECO:0007829" key="5">
    <source>
        <dbReference type="PeptideAtlas" id="Q9XW67"/>
    </source>
</evidence>
<dbReference type="CTD" id="190706"/>
<dbReference type="OrthoDB" id="5877787at2759"/>
<gene>
    <name evidence="2" type="ORF">CELE_Y75B8A.19</name>
    <name evidence="2 4" type="ORF">Y75B8A.19</name>
</gene>
<name>Q9XW67_CAEEL</name>
<evidence type="ECO:0000313" key="4">
    <source>
        <dbReference type="WormBase" id="Y75B8A.19"/>
    </source>
</evidence>
<protein>
    <submittedName>
        <fullName evidence="2">RING-type E3 ubiquitin transferase</fullName>
    </submittedName>
</protein>
<dbReference type="EMBL" id="BX284603">
    <property type="protein sequence ID" value="CAA22104.1"/>
    <property type="molecule type" value="Genomic_DNA"/>
</dbReference>